<keyword evidence="1" id="KW-0285">Flavoprotein</keyword>
<sequence>MSLPTALTEMFGIDHPIVLAPMGGVAGGALTAAVSEGGGLGMIGAGRGGLGWLGRECGVARAATSRPWGIGFLTWAIGSEAVEAAIEQSPAAIMLSFGDPAPFAETIRAAGIPLMVQVTTLDEARRALDVGANVVVAQGTEAGGHGGGRATLPFVPAVVDIADTTPVLAAGGIADGRGLAATLMLGAAGAMIGTRFEATPEALLDPEEAKAITAAEAADTIRGRVLDIATEAGWPERYTARTLRNGFTDTWEGRESALTSDQGALAEFRAAAERGDREYLPIWAGEAVDLITELDSATALVARIAEQAERAITATGNAVRGRGVRH</sequence>
<dbReference type="Gene3D" id="3.20.20.70">
    <property type="entry name" value="Aldolase class I"/>
    <property type="match status" value="1"/>
</dbReference>
<evidence type="ECO:0000256" key="2">
    <source>
        <dbReference type="ARBA" id="ARBA00022643"/>
    </source>
</evidence>
<organism evidence="4 5">
    <name type="scientific">Mycolicibacterium moriokaense</name>
    <dbReference type="NCBI Taxonomy" id="39691"/>
    <lineage>
        <taxon>Bacteria</taxon>
        <taxon>Bacillati</taxon>
        <taxon>Actinomycetota</taxon>
        <taxon>Actinomycetes</taxon>
        <taxon>Mycobacteriales</taxon>
        <taxon>Mycobacteriaceae</taxon>
        <taxon>Mycolicibacterium</taxon>
    </lineage>
</organism>
<keyword evidence="3" id="KW-0560">Oxidoreductase</keyword>
<dbReference type="PANTHER" id="PTHR32332">
    <property type="entry name" value="2-NITROPROPANE DIOXYGENASE"/>
    <property type="match status" value="1"/>
</dbReference>
<name>A0A318HC06_9MYCO</name>
<dbReference type="PANTHER" id="PTHR32332:SF31">
    <property type="entry name" value="2-NITROPROPANE DIOXYGENASE FAMILY, PUTATIVE (AFU_ORTHOLOGUE AFUA_2G09850)-RELATED"/>
    <property type="match status" value="1"/>
</dbReference>
<dbReference type="InterPro" id="IPR004136">
    <property type="entry name" value="NMO"/>
</dbReference>
<evidence type="ECO:0000256" key="3">
    <source>
        <dbReference type="ARBA" id="ARBA00023002"/>
    </source>
</evidence>
<dbReference type="InterPro" id="IPR013785">
    <property type="entry name" value="Aldolase_TIM"/>
</dbReference>
<evidence type="ECO:0000256" key="1">
    <source>
        <dbReference type="ARBA" id="ARBA00022630"/>
    </source>
</evidence>
<dbReference type="Pfam" id="PF03060">
    <property type="entry name" value="NMO"/>
    <property type="match status" value="1"/>
</dbReference>
<keyword evidence="5" id="KW-1185">Reference proteome</keyword>
<protein>
    <submittedName>
        <fullName evidence="4">Nitronate monooxygenase</fullName>
    </submittedName>
</protein>
<dbReference type="CDD" id="cd04730">
    <property type="entry name" value="NPD_like"/>
    <property type="match status" value="1"/>
</dbReference>
<dbReference type="RefSeq" id="WP_110318229.1">
    <property type="nucleotide sequence ID" value="NZ_QJJU01000016.1"/>
</dbReference>
<dbReference type="SUPFAM" id="SSF51412">
    <property type="entry name" value="Inosine monophosphate dehydrogenase (IMPDH)"/>
    <property type="match status" value="1"/>
</dbReference>
<dbReference type="EMBL" id="QJJU01000016">
    <property type="protein sequence ID" value="PXX05772.1"/>
    <property type="molecule type" value="Genomic_DNA"/>
</dbReference>
<gene>
    <name evidence="4" type="ORF">C8E89_11682</name>
</gene>
<dbReference type="Proteomes" id="UP000247781">
    <property type="component" value="Unassembled WGS sequence"/>
</dbReference>
<keyword evidence="4" id="KW-0503">Monooxygenase</keyword>
<evidence type="ECO:0000313" key="5">
    <source>
        <dbReference type="Proteomes" id="UP000247781"/>
    </source>
</evidence>
<accession>A0A318HC06</accession>
<reference evidence="4 5" key="2">
    <citation type="submission" date="2018-06" db="EMBL/GenBank/DDBJ databases">
        <title>Sequencing of bacterial isolates from soil warming experiment in Harvard Forest, Massachusetts, USA.</title>
        <authorList>
            <person name="Deangelis K.PhD."/>
        </authorList>
    </citation>
    <scope>NUCLEOTIDE SEQUENCE [LARGE SCALE GENOMIC DNA]</scope>
    <source>
        <strain evidence="4 5">GAS496</strain>
    </source>
</reference>
<dbReference type="GO" id="GO:0018580">
    <property type="term" value="F:nitronate monooxygenase activity"/>
    <property type="evidence" value="ECO:0007669"/>
    <property type="project" value="InterPro"/>
</dbReference>
<comment type="caution">
    <text evidence="4">The sequence shown here is derived from an EMBL/GenBank/DDBJ whole genome shotgun (WGS) entry which is preliminary data.</text>
</comment>
<reference evidence="5" key="1">
    <citation type="submission" date="2018-05" db="EMBL/GenBank/DDBJ databases">
        <authorList>
            <person name="Deangelis K."/>
            <person name="Huntemann M."/>
            <person name="Clum A."/>
            <person name="Pillay M."/>
            <person name="Palaniappan K."/>
            <person name="Varghese N."/>
            <person name="Mikhailova N."/>
            <person name="Stamatis D."/>
            <person name="Reddy T."/>
            <person name="Daum C."/>
            <person name="Shapiro N."/>
            <person name="Ivanova N."/>
            <person name="Kyrpides N."/>
            <person name="Woyke T."/>
        </authorList>
    </citation>
    <scope>NUCLEOTIDE SEQUENCE [LARGE SCALE GENOMIC DNA]</scope>
    <source>
        <strain evidence="5">GAS496</strain>
    </source>
</reference>
<evidence type="ECO:0000313" key="4">
    <source>
        <dbReference type="EMBL" id="PXX05772.1"/>
    </source>
</evidence>
<dbReference type="AlphaFoldDB" id="A0A318HC06"/>
<proteinExistence type="predicted"/>
<keyword evidence="2" id="KW-0288">FMN</keyword>
<dbReference type="OrthoDB" id="9778912at2"/>